<dbReference type="RefSeq" id="WP_129268150.1">
    <property type="nucleotide sequence ID" value="NZ_MZXW01000008.1"/>
</dbReference>
<accession>A0A4Q1VJM0</accession>
<dbReference type="PANTHER" id="PTHR43346">
    <property type="entry name" value="LIGAND BINDING DOMAIN PROTEIN, PUTATIVE (AFU_ORTHOLOGUE AFUA_6G14370)-RELATED"/>
    <property type="match status" value="1"/>
</dbReference>
<dbReference type="Proteomes" id="UP000290819">
    <property type="component" value="Unassembled WGS sequence"/>
</dbReference>
<sequence length="154" mass="17026">MTSLEKTALEKGITAAGTGYGGKSWNILGQVYFPKAVTDSTFAFETNSDPGQFVPVHIHPTQDEFILVQEGTLDLKLDGQWVKAHAGDLVRLPRGIPHGYFNKSDKPARALFWVSPMQKLEALFNQLHNLTDPAEVVRISALHEVDFLPPEAND</sequence>
<dbReference type="InterPro" id="IPR011051">
    <property type="entry name" value="RmlC_Cupin_sf"/>
</dbReference>
<keyword evidence="3" id="KW-1185">Reference proteome</keyword>
<dbReference type="InterPro" id="IPR013096">
    <property type="entry name" value="Cupin_2"/>
</dbReference>
<proteinExistence type="predicted"/>
<evidence type="ECO:0000313" key="2">
    <source>
        <dbReference type="EMBL" id="RXT51470.1"/>
    </source>
</evidence>
<dbReference type="OrthoDB" id="9791637at2"/>
<dbReference type="InterPro" id="IPR052538">
    <property type="entry name" value="Flavonoid_dioxygenase-like"/>
</dbReference>
<dbReference type="EMBL" id="MZXW01000008">
    <property type="protein sequence ID" value="RXT51470.1"/>
    <property type="molecule type" value="Genomic_DNA"/>
</dbReference>
<protein>
    <submittedName>
        <fullName evidence="2">Cupin</fullName>
    </submittedName>
</protein>
<dbReference type="Gene3D" id="2.60.120.10">
    <property type="entry name" value="Jelly Rolls"/>
    <property type="match status" value="1"/>
</dbReference>
<comment type="caution">
    <text evidence="2">The sequence shown here is derived from an EMBL/GenBank/DDBJ whole genome shotgun (WGS) entry which is preliminary data.</text>
</comment>
<name>A0A4Q1VJM0_9BRAD</name>
<gene>
    <name evidence="2" type="ORF">B5V03_04840</name>
</gene>
<evidence type="ECO:0000259" key="1">
    <source>
        <dbReference type="Pfam" id="PF07883"/>
    </source>
</evidence>
<evidence type="ECO:0000313" key="3">
    <source>
        <dbReference type="Proteomes" id="UP000290819"/>
    </source>
</evidence>
<dbReference type="AlphaFoldDB" id="A0A4Q1VJM0"/>
<organism evidence="2 3">
    <name type="scientific">Bradyrhizobium betae</name>
    <dbReference type="NCBI Taxonomy" id="244734"/>
    <lineage>
        <taxon>Bacteria</taxon>
        <taxon>Pseudomonadati</taxon>
        <taxon>Pseudomonadota</taxon>
        <taxon>Alphaproteobacteria</taxon>
        <taxon>Hyphomicrobiales</taxon>
        <taxon>Nitrobacteraceae</taxon>
        <taxon>Bradyrhizobium</taxon>
    </lineage>
</organism>
<dbReference type="SUPFAM" id="SSF51182">
    <property type="entry name" value="RmlC-like cupins"/>
    <property type="match status" value="1"/>
</dbReference>
<reference evidence="2 3" key="1">
    <citation type="submission" date="2017-03" db="EMBL/GenBank/DDBJ databases">
        <authorList>
            <person name="Safronova V.I."/>
            <person name="Sazanova A.L."/>
            <person name="Chirak E.R."/>
        </authorList>
    </citation>
    <scope>NUCLEOTIDE SEQUENCE [LARGE SCALE GENOMIC DNA]</scope>
    <source>
        <strain evidence="2 3">Opo-243</strain>
    </source>
</reference>
<dbReference type="PANTHER" id="PTHR43346:SF1">
    <property type="entry name" value="QUERCETIN 2,3-DIOXYGENASE-RELATED"/>
    <property type="match status" value="1"/>
</dbReference>
<dbReference type="InterPro" id="IPR014710">
    <property type="entry name" value="RmlC-like_jellyroll"/>
</dbReference>
<feature type="domain" description="Cupin type-2" evidence="1">
    <location>
        <begin position="49"/>
        <end position="113"/>
    </location>
</feature>
<dbReference type="Pfam" id="PF07883">
    <property type="entry name" value="Cupin_2"/>
    <property type="match status" value="1"/>
</dbReference>